<sequence length="88" mass="8683">MVVESADGEPLLITAAERILPFPDDVPAALALEDGVQVDDGEDAEEVVVGDAAGGHVCARVGIDELVAQGAQGEVGALGDIEATGSAG</sequence>
<name>A0ABY7CT19_9BASI</name>
<evidence type="ECO:0000313" key="1">
    <source>
        <dbReference type="EMBL" id="WAQ88424.1"/>
    </source>
</evidence>
<gene>
    <name evidence="1" type="ORF">PtA15_9A551</name>
</gene>
<protein>
    <submittedName>
        <fullName evidence="1">Uncharacterized protein</fullName>
    </submittedName>
</protein>
<dbReference type="EMBL" id="CP110429">
    <property type="protein sequence ID" value="WAQ88424.1"/>
    <property type="molecule type" value="Genomic_DNA"/>
</dbReference>
<proteinExistence type="predicted"/>
<evidence type="ECO:0000313" key="2">
    <source>
        <dbReference type="Proteomes" id="UP001164743"/>
    </source>
</evidence>
<reference evidence="1" key="1">
    <citation type="submission" date="2022-10" db="EMBL/GenBank/DDBJ databases">
        <title>Puccinia triticina Genome sequencing and assembly.</title>
        <authorList>
            <person name="Li C."/>
        </authorList>
    </citation>
    <scope>NUCLEOTIDE SEQUENCE</scope>
    <source>
        <strain evidence="1">Pt15</strain>
    </source>
</reference>
<organism evidence="1 2">
    <name type="scientific">Puccinia triticina</name>
    <dbReference type="NCBI Taxonomy" id="208348"/>
    <lineage>
        <taxon>Eukaryota</taxon>
        <taxon>Fungi</taxon>
        <taxon>Dikarya</taxon>
        <taxon>Basidiomycota</taxon>
        <taxon>Pucciniomycotina</taxon>
        <taxon>Pucciniomycetes</taxon>
        <taxon>Pucciniales</taxon>
        <taxon>Pucciniaceae</taxon>
        <taxon>Puccinia</taxon>
    </lineage>
</organism>
<accession>A0ABY7CT19</accession>
<dbReference type="RefSeq" id="XP_053023979.1">
    <property type="nucleotide sequence ID" value="XM_053172772.1"/>
</dbReference>
<dbReference type="Proteomes" id="UP001164743">
    <property type="component" value="Chromosome 9A"/>
</dbReference>
<keyword evidence="2" id="KW-1185">Reference proteome</keyword>
<dbReference type="GeneID" id="77813667"/>